<dbReference type="EMBL" id="BAABFV010000002">
    <property type="protein sequence ID" value="GAA4362636.1"/>
    <property type="molecule type" value="Genomic_DNA"/>
</dbReference>
<evidence type="ECO:0000256" key="1">
    <source>
        <dbReference type="SAM" id="Coils"/>
    </source>
</evidence>
<dbReference type="Proteomes" id="UP001501011">
    <property type="component" value="Unassembled WGS sequence"/>
</dbReference>
<comment type="caution">
    <text evidence="2">The sequence shown here is derived from an EMBL/GenBank/DDBJ whole genome shotgun (WGS) entry which is preliminary data.</text>
</comment>
<organism evidence="2 3">
    <name type="scientific">Kangiella marina</name>
    <dbReference type="NCBI Taxonomy" id="1079178"/>
    <lineage>
        <taxon>Bacteria</taxon>
        <taxon>Pseudomonadati</taxon>
        <taxon>Pseudomonadota</taxon>
        <taxon>Gammaproteobacteria</taxon>
        <taxon>Kangiellales</taxon>
        <taxon>Kangiellaceae</taxon>
        <taxon>Kangiella</taxon>
    </lineage>
</organism>
<protein>
    <submittedName>
        <fullName evidence="2">Uncharacterized protein</fullName>
    </submittedName>
</protein>
<name>A0ABP8IMC1_9GAMM</name>
<keyword evidence="1" id="KW-0175">Coiled coil</keyword>
<keyword evidence="3" id="KW-1185">Reference proteome</keyword>
<proteinExistence type="predicted"/>
<gene>
    <name evidence="2" type="ORF">GCM10023151_17000</name>
</gene>
<sequence>MSKIIIPLLILSLALNTYLLIGKEKAAKYHSEVQSAALESNQTKSTVLDTNNINDREKDELIAMLSDKLEKSRSEVSRLQRQVEGLESEMSAAKLNQELEPKKDVVENKDESEQKPYESMTIEEMRKQGDAQVARYESDTIDQDWAYKTQRDLAEIVNNSDLLGKVSLNEIDCRSTSCRVSVTPLQQGSGASVGAYFDFLKLLQEDSNYKDFDSISRDNSEDNTVYIYLEESSGGH</sequence>
<reference evidence="3" key="1">
    <citation type="journal article" date="2019" name="Int. J. Syst. Evol. Microbiol.">
        <title>The Global Catalogue of Microorganisms (GCM) 10K type strain sequencing project: providing services to taxonomists for standard genome sequencing and annotation.</title>
        <authorList>
            <consortium name="The Broad Institute Genomics Platform"/>
            <consortium name="The Broad Institute Genome Sequencing Center for Infectious Disease"/>
            <person name="Wu L."/>
            <person name="Ma J."/>
        </authorList>
    </citation>
    <scope>NUCLEOTIDE SEQUENCE [LARGE SCALE GENOMIC DNA]</scope>
    <source>
        <strain evidence="3">JCM 17728</strain>
    </source>
</reference>
<feature type="coiled-coil region" evidence="1">
    <location>
        <begin position="62"/>
        <end position="96"/>
    </location>
</feature>
<evidence type="ECO:0000313" key="2">
    <source>
        <dbReference type="EMBL" id="GAA4362636.1"/>
    </source>
</evidence>
<dbReference type="RefSeq" id="WP_345292799.1">
    <property type="nucleotide sequence ID" value="NZ_BAABFV010000002.1"/>
</dbReference>
<accession>A0ABP8IMC1</accession>
<evidence type="ECO:0000313" key="3">
    <source>
        <dbReference type="Proteomes" id="UP001501011"/>
    </source>
</evidence>